<sequence length="447" mass="51532">MANLERSILNAAALGNVKLLRGFIDSYRQHITKQKRRIARRASREQGKNERRASRESRKRERQATQKSRRSQKYENPSREKVKKPYSDWERESPARVEKRQRYDARKGADSVSGSPNISDADSLQTEELKAAPSISDTIENISRLSVPSVVNVKDTRGFTPLHHACYSGSDDAVKYLLSEGAGVHFRDLRGNTPLHIAAKLKSESIVSILKEAGADMEAFNDDGQTPSEILDRNEKAEWAKFNTEKDQSWYDHLAGEVSEDEWWGESFADVPEPDSWESILESMAENYQSRSTYDDPYISHFGREKKPRKEKMPGKDRSEPANMEQKKNYPEKVNLQKDSTLLDSRNYQKRWREFSTSYNLCLSYSDIPFPVAEGKEETLAQVFIQEIDPPLQRDVLRKEILKWHPDKFLQKWGARLRGPDYDRIVARVNEISQALNILYKKVASSK</sequence>
<dbReference type="InterPro" id="IPR002110">
    <property type="entry name" value="Ankyrin_rpt"/>
</dbReference>
<feature type="compositionally biased region" description="Basic residues" evidence="10">
    <location>
        <begin position="31"/>
        <end position="41"/>
    </location>
</feature>
<evidence type="ECO:0000256" key="4">
    <source>
        <dbReference type="ARBA" id="ARBA00022737"/>
    </source>
</evidence>
<feature type="compositionally biased region" description="Polar residues" evidence="10">
    <location>
        <begin position="112"/>
        <end position="124"/>
    </location>
</feature>
<dbReference type="Gene3D" id="1.25.40.20">
    <property type="entry name" value="Ankyrin repeat-containing domain"/>
    <property type="match status" value="1"/>
</dbReference>
<feature type="compositionally biased region" description="Basic and acidic residues" evidence="10">
    <location>
        <begin position="311"/>
        <end position="329"/>
    </location>
</feature>
<comment type="caution">
    <text evidence="11">The sequence shown here is derived from an EMBL/GenBank/DDBJ whole genome shotgun (WGS) entry which is preliminary data.</text>
</comment>
<keyword evidence="6" id="KW-0539">Nucleus</keyword>
<evidence type="ECO:0000313" key="12">
    <source>
        <dbReference type="Proteomes" id="UP001633002"/>
    </source>
</evidence>
<dbReference type="PANTHER" id="PTHR15263">
    <property type="entry name" value="I-KAPPA-B-LIKE PROTEIN IKBL"/>
    <property type="match status" value="1"/>
</dbReference>
<gene>
    <name evidence="11" type="ORF">R1sor_010522</name>
</gene>
<dbReference type="EMBL" id="JBJQOH010000002">
    <property type="protein sequence ID" value="KAL3696446.1"/>
    <property type="molecule type" value="Genomic_DNA"/>
</dbReference>
<evidence type="ECO:0000313" key="11">
    <source>
        <dbReference type="EMBL" id="KAL3696446.1"/>
    </source>
</evidence>
<keyword evidence="3" id="KW-0597">Phosphoprotein</keyword>
<reference evidence="11 12" key="1">
    <citation type="submission" date="2024-09" db="EMBL/GenBank/DDBJ databases">
        <title>Chromosome-scale assembly of Riccia sorocarpa.</title>
        <authorList>
            <person name="Paukszto L."/>
        </authorList>
    </citation>
    <scope>NUCLEOTIDE SEQUENCE [LARGE SCALE GENOMIC DNA]</scope>
    <source>
        <strain evidence="11">LP-2024</strain>
        <tissue evidence="11">Aerial parts of the thallus</tissue>
    </source>
</reference>
<feature type="region of interest" description="Disordered" evidence="10">
    <location>
        <begin position="31"/>
        <end position="124"/>
    </location>
</feature>
<evidence type="ECO:0000256" key="2">
    <source>
        <dbReference type="ARBA" id="ARBA00014259"/>
    </source>
</evidence>
<accession>A0ABD3I2D2</accession>
<keyword evidence="5 9" id="KW-0040">ANK repeat</keyword>
<dbReference type="InterPro" id="IPR036770">
    <property type="entry name" value="Ankyrin_rpt-contain_sf"/>
</dbReference>
<proteinExistence type="predicted"/>
<dbReference type="InterPro" id="IPR038753">
    <property type="entry name" value="NFKBIL1"/>
</dbReference>
<evidence type="ECO:0000256" key="6">
    <source>
        <dbReference type="ARBA" id="ARBA00023242"/>
    </source>
</evidence>
<feature type="region of interest" description="Disordered" evidence="10">
    <location>
        <begin position="295"/>
        <end position="329"/>
    </location>
</feature>
<dbReference type="Proteomes" id="UP001633002">
    <property type="component" value="Unassembled WGS sequence"/>
</dbReference>
<feature type="repeat" description="ANK" evidence="9">
    <location>
        <begin position="157"/>
        <end position="189"/>
    </location>
</feature>
<evidence type="ECO:0000256" key="1">
    <source>
        <dbReference type="ARBA" id="ARBA00004123"/>
    </source>
</evidence>
<organism evidence="11 12">
    <name type="scientific">Riccia sorocarpa</name>
    <dbReference type="NCBI Taxonomy" id="122646"/>
    <lineage>
        <taxon>Eukaryota</taxon>
        <taxon>Viridiplantae</taxon>
        <taxon>Streptophyta</taxon>
        <taxon>Embryophyta</taxon>
        <taxon>Marchantiophyta</taxon>
        <taxon>Marchantiopsida</taxon>
        <taxon>Marchantiidae</taxon>
        <taxon>Marchantiales</taxon>
        <taxon>Ricciaceae</taxon>
        <taxon>Riccia</taxon>
    </lineage>
</organism>
<feature type="compositionally biased region" description="Basic and acidic residues" evidence="10">
    <location>
        <begin position="42"/>
        <end position="64"/>
    </location>
</feature>
<feature type="repeat" description="ANK" evidence="9">
    <location>
        <begin position="190"/>
        <end position="222"/>
    </location>
</feature>
<dbReference type="AlphaFoldDB" id="A0ABD3I2D2"/>
<feature type="compositionally biased region" description="Basic and acidic residues" evidence="10">
    <location>
        <begin position="72"/>
        <end position="109"/>
    </location>
</feature>
<dbReference type="Pfam" id="PF12796">
    <property type="entry name" value="Ank_2"/>
    <property type="match status" value="1"/>
</dbReference>
<dbReference type="SUPFAM" id="SSF48403">
    <property type="entry name" value="Ankyrin repeat"/>
    <property type="match status" value="1"/>
</dbReference>
<name>A0ABD3I2D2_9MARC</name>
<evidence type="ECO:0000256" key="8">
    <source>
        <dbReference type="ARBA" id="ARBA00030802"/>
    </source>
</evidence>
<evidence type="ECO:0000256" key="5">
    <source>
        <dbReference type="ARBA" id="ARBA00023043"/>
    </source>
</evidence>
<dbReference type="SMART" id="SM00248">
    <property type="entry name" value="ANK"/>
    <property type="match status" value="2"/>
</dbReference>
<evidence type="ECO:0000256" key="7">
    <source>
        <dbReference type="ARBA" id="ARBA00030621"/>
    </source>
</evidence>
<keyword evidence="12" id="KW-1185">Reference proteome</keyword>
<comment type="subcellular location">
    <subcellularLocation>
        <location evidence="1">Nucleus</location>
    </subcellularLocation>
</comment>
<evidence type="ECO:0000256" key="10">
    <source>
        <dbReference type="SAM" id="MobiDB-lite"/>
    </source>
</evidence>
<dbReference type="GO" id="GO:0005634">
    <property type="term" value="C:nucleus"/>
    <property type="evidence" value="ECO:0007669"/>
    <property type="project" value="UniProtKB-SubCell"/>
</dbReference>
<protein>
    <recommendedName>
        <fullName evidence="2">NF-kappa-B inhibitor-like protein 1</fullName>
    </recommendedName>
    <alternativeName>
        <fullName evidence="7">Inhibitor of kappa B-like protein</fullName>
    </alternativeName>
    <alternativeName>
        <fullName evidence="8">Nuclear factor of kappa light polypeptide gene enhancer in B-cells inhibitor-like 1</fullName>
    </alternativeName>
</protein>
<dbReference type="PROSITE" id="PS50088">
    <property type="entry name" value="ANK_REPEAT"/>
    <property type="match status" value="2"/>
</dbReference>
<dbReference type="PANTHER" id="PTHR15263:SF1">
    <property type="entry name" value="NF-KAPPA-B INHIBITOR-LIKE PROTEIN 1"/>
    <property type="match status" value="1"/>
</dbReference>
<evidence type="ECO:0000256" key="3">
    <source>
        <dbReference type="ARBA" id="ARBA00022553"/>
    </source>
</evidence>
<keyword evidence="4" id="KW-0677">Repeat</keyword>
<dbReference type="PROSITE" id="PS50297">
    <property type="entry name" value="ANK_REP_REGION"/>
    <property type="match status" value="2"/>
</dbReference>
<evidence type="ECO:0000256" key="9">
    <source>
        <dbReference type="PROSITE-ProRule" id="PRU00023"/>
    </source>
</evidence>